<keyword evidence="4 10" id="KW-0808">Transferase</keyword>
<comment type="caution">
    <text evidence="12">The sequence shown here is derived from an EMBL/GenBank/DDBJ whole genome shotgun (WGS) entry which is preliminary data.</text>
</comment>
<dbReference type="EMBL" id="MHQL01000029">
    <property type="protein sequence ID" value="OHA02621.1"/>
    <property type="molecule type" value="Genomic_DNA"/>
</dbReference>
<evidence type="ECO:0000256" key="1">
    <source>
        <dbReference type="ARBA" id="ARBA00002324"/>
    </source>
</evidence>
<evidence type="ECO:0000256" key="4">
    <source>
        <dbReference type="ARBA" id="ARBA00022679"/>
    </source>
</evidence>
<feature type="domain" description="Cytidyltransferase-like" evidence="11">
    <location>
        <begin position="13"/>
        <end position="177"/>
    </location>
</feature>
<dbReference type="GO" id="GO:0009435">
    <property type="term" value="P:NAD+ biosynthetic process"/>
    <property type="evidence" value="ECO:0007669"/>
    <property type="project" value="UniProtKB-UniRule"/>
</dbReference>
<dbReference type="PANTHER" id="PTHR39321:SF3">
    <property type="entry name" value="PHOSPHOPANTETHEINE ADENYLYLTRANSFERASE"/>
    <property type="match status" value="1"/>
</dbReference>
<dbReference type="GO" id="GO:0005524">
    <property type="term" value="F:ATP binding"/>
    <property type="evidence" value="ECO:0007669"/>
    <property type="project" value="UniProtKB-KW"/>
</dbReference>
<dbReference type="InterPro" id="IPR004821">
    <property type="entry name" value="Cyt_trans-like"/>
</dbReference>
<evidence type="ECO:0000256" key="7">
    <source>
        <dbReference type="ARBA" id="ARBA00022840"/>
    </source>
</evidence>
<name>A0A1G2KVY0_9BACT</name>
<keyword evidence="8 10" id="KW-0520">NAD</keyword>
<keyword evidence="6 10" id="KW-0547">Nucleotide-binding</keyword>
<dbReference type="InterPro" id="IPR014729">
    <property type="entry name" value="Rossmann-like_a/b/a_fold"/>
</dbReference>
<evidence type="ECO:0000256" key="6">
    <source>
        <dbReference type="ARBA" id="ARBA00022741"/>
    </source>
</evidence>
<keyword evidence="7 10" id="KW-0067">ATP-binding</keyword>
<evidence type="ECO:0000256" key="10">
    <source>
        <dbReference type="HAMAP-Rule" id="MF_00244"/>
    </source>
</evidence>
<evidence type="ECO:0000256" key="9">
    <source>
        <dbReference type="ARBA" id="ARBA00048721"/>
    </source>
</evidence>
<protein>
    <recommendedName>
        <fullName evidence="10">Probable nicotinate-nucleotide adenylyltransferase</fullName>
        <ecNumber evidence="10">2.7.7.18</ecNumber>
    </recommendedName>
    <alternativeName>
        <fullName evidence="10">Deamido-NAD(+) diphosphorylase</fullName>
    </alternativeName>
    <alternativeName>
        <fullName evidence="10">Deamido-NAD(+) pyrophosphorylase</fullName>
    </alternativeName>
    <alternativeName>
        <fullName evidence="10">Nicotinate mononucleotide adenylyltransferase</fullName>
        <shortName evidence="10">NaMN adenylyltransferase</shortName>
    </alternativeName>
</protein>
<dbReference type="SUPFAM" id="SSF52374">
    <property type="entry name" value="Nucleotidylyl transferase"/>
    <property type="match status" value="1"/>
</dbReference>
<evidence type="ECO:0000259" key="11">
    <source>
        <dbReference type="Pfam" id="PF01467"/>
    </source>
</evidence>
<dbReference type="GO" id="GO:0004515">
    <property type="term" value="F:nicotinate-nucleotide adenylyltransferase activity"/>
    <property type="evidence" value="ECO:0007669"/>
    <property type="project" value="UniProtKB-UniRule"/>
</dbReference>
<dbReference type="UniPathway" id="UPA00253">
    <property type="reaction ID" value="UER00332"/>
</dbReference>
<dbReference type="Proteomes" id="UP000177811">
    <property type="component" value="Unassembled WGS sequence"/>
</dbReference>
<evidence type="ECO:0000313" key="13">
    <source>
        <dbReference type="Proteomes" id="UP000177811"/>
    </source>
</evidence>
<reference evidence="12 13" key="1">
    <citation type="journal article" date="2016" name="Nat. Commun.">
        <title>Thousands of microbial genomes shed light on interconnected biogeochemical processes in an aquifer system.</title>
        <authorList>
            <person name="Anantharaman K."/>
            <person name="Brown C.T."/>
            <person name="Hug L.A."/>
            <person name="Sharon I."/>
            <person name="Castelle C.J."/>
            <person name="Probst A.J."/>
            <person name="Thomas B.C."/>
            <person name="Singh A."/>
            <person name="Wilkins M.J."/>
            <person name="Karaoz U."/>
            <person name="Brodie E.L."/>
            <person name="Williams K.H."/>
            <person name="Hubbard S.S."/>
            <person name="Banfield J.F."/>
        </authorList>
    </citation>
    <scope>NUCLEOTIDE SEQUENCE [LARGE SCALE GENOMIC DNA]</scope>
</reference>
<comment type="similarity">
    <text evidence="10">Belongs to the NadD family.</text>
</comment>
<evidence type="ECO:0000256" key="2">
    <source>
        <dbReference type="ARBA" id="ARBA00005019"/>
    </source>
</evidence>
<organism evidence="12 13">
    <name type="scientific">Candidatus Sungbacteria bacterium RIFCSPHIGHO2_02_FULL_51_29</name>
    <dbReference type="NCBI Taxonomy" id="1802273"/>
    <lineage>
        <taxon>Bacteria</taxon>
        <taxon>Candidatus Sungiibacteriota</taxon>
    </lineage>
</organism>
<comment type="pathway">
    <text evidence="2 10">Cofactor biosynthesis; NAD(+) biosynthesis; deamido-NAD(+) from nicotinate D-ribonucleotide: step 1/1.</text>
</comment>
<dbReference type="InterPro" id="IPR005248">
    <property type="entry name" value="NadD/NMNAT"/>
</dbReference>
<comment type="catalytic activity">
    <reaction evidence="9 10">
        <text>nicotinate beta-D-ribonucleotide + ATP + H(+) = deamido-NAD(+) + diphosphate</text>
        <dbReference type="Rhea" id="RHEA:22860"/>
        <dbReference type="ChEBI" id="CHEBI:15378"/>
        <dbReference type="ChEBI" id="CHEBI:30616"/>
        <dbReference type="ChEBI" id="CHEBI:33019"/>
        <dbReference type="ChEBI" id="CHEBI:57502"/>
        <dbReference type="ChEBI" id="CHEBI:58437"/>
        <dbReference type="EC" id="2.7.7.18"/>
    </reaction>
</comment>
<gene>
    <name evidence="10" type="primary">nadD</name>
    <name evidence="12" type="ORF">A3C16_00200</name>
</gene>
<proteinExistence type="inferred from homology"/>
<dbReference type="PANTHER" id="PTHR39321">
    <property type="entry name" value="NICOTINATE-NUCLEOTIDE ADENYLYLTRANSFERASE-RELATED"/>
    <property type="match status" value="1"/>
</dbReference>
<evidence type="ECO:0000256" key="8">
    <source>
        <dbReference type="ARBA" id="ARBA00023027"/>
    </source>
</evidence>
<dbReference type="EC" id="2.7.7.18" evidence="10"/>
<keyword evidence="5 10" id="KW-0548">Nucleotidyltransferase</keyword>
<evidence type="ECO:0000313" key="12">
    <source>
        <dbReference type="EMBL" id="OHA02621.1"/>
    </source>
</evidence>
<dbReference type="Pfam" id="PF01467">
    <property type="entry name" value="CTP_transf_like"/>
    <property type="match status" value="1"/>
</dbReference>
<dbReference type="HAMAP" id="MF_00244">
    <property type="entry name" value="NaMN_adenylyltr"/>
    <property type="match status" value="1"/>
</dbReference>
<evidence type="ECO:0000256" key="5">
    <source>
        <dbReference type="ARBA" id="ARBA00022695"/>
    </source>
</evidence>
<dbReference type="CDD" id="cd02165">
    <property type="entry name" value="NMNAT"/>
    <property type="match status" value="1"/>
</dbReference>
<sequence>MNYFVNSMKQIVIFGGMFDPPHVGHALDVDNVLHAFPCDEIWIVPSGSRSDKVPQIAPGDRWEMARIFCQDYFAEAKAPVIPMRDEMDMPPPTYTWAWYEHLVRTYPDSTFHFLLGSTNIPHIRTSWEHGEELFRTINFLVSPQGEDMTGYVMPPHAVMLEGGRITTNLSSTFIRRRLKEGFSPLPYVLPRIADYIKAHNLYRS</sequence>
<accession>A0A1G2KVY0</accession>
<keyword evidence="3 10" id="KW-0662">Pyridine nucleotide biosynthesis</keyword>
<comment type="function">
    <text evidence="1 10">Catalyzes the reversible adenylation of nicotinate mononucleotide (NaMN) to nicotinic acid adenine dinucleotide (NaAD).</text>
</comment>
<evidence type="ECO:0000256" key="3">
    <source>
        <dbReference type="ARBA" id="ARBA00022642"/>
    </source>
</evidence>
<dbReference type="AlphaFoldDB" id="A0A1G2KVY0"/>
<dbReference type="Gene3D" id="3.40.50.620">
    <property type="entry name" value="HUPs"/>
    <property type="match status" value="1"/>
</dbReference>